<dbReference type="PANTHER" id="PTHR33525">
    <property type="match status" value="1"/>
</dbReference>
<feature type="domain" description="HDOD" evidence="1">
    <location>
        <begin position="16"/>
        <end position="210"/>
    </location>
</feature>
<dbReference type="SUPFAM" id="SSF109604">
    <property type="entry name" value="HD-domain/PDEase-like"/>
    <property type="match status" value="1"/>
</dbReference>
<dbReference type="EMBL" id="SPUM01000061">
    <property type="protein sequence ID" value="TFW32342.1"/>
    <property type="molecule type" value="Genomic_DNA"/>
</dbReference>
<dbReference type="InterPro" id="IPR006675">
    <property type="entry name" value="HDIG_dom"/>
</dbReference>
<evidence type="ECO:0000313" key="2">
    <source>
        <dbReference type="EMBL" id="TFW32342.1"/>
    </source>
</evidence>
<dbReference type="InterPro" id="IPR003607">
    <property type="entry name" value="HD/PDEase_dom"/>
</dbReference>
<comment type="caution">
    <text evidence="2">The sequence shown here is derived from an EMBL/GenBank/DDBJ whole genome shotgun (WGS) entry which is preliminary data.</text>
</comment>
<gene>
    <name evidence="2" type="ORF">E4O92_10270</name>
</gene>
<organism evidence="2 3">
    <name type="scientific">Massilia horti</name>
    <dbReference type="NCBI Taxonomy" id="2562153"/>
    <lineage>
        <taxon>Bacteria</taxon>
        <taxon>Pseudomonadati</taxon>
        <taxon>Pseudomonadota</taxon>
        <taxon>Betaproteobacteria</taxon>
        <taxon>Burkholderiales</taxon>
        <taxon>Oxalobacteraceae</taxon>
        <taxon>Telluria group</taxon>
        <taxon>Massilia</taxon>
    </lineage>
</organism>
<dbReference type="Proteomes" id="UP000297258">
    <property type="component" value="Unassembled WGS sequence"/>
</dbReference>
<dbReference type="AlphaFoldDB" id="A0A4Y9T018"/>
<dbReference type="PANTHER" id="PTHR33525:SF5">
    <property type="entry name" value="TWO COMPONENT SIGNAL TRANSDUCTION SYSTEM RESPONSE REGULATOR"/>
    <property type="match status" value="1"/>
</dbReference>
<evidence type="ECO:0000313" key="3">
    <source>
        <dbReference type="Proteomes" id="UP000297258"/>
    </source>
</evidence>
<sequence length="282" mass="30748">MNTVPLEQAVAKVRDLPTLPTVVVQLIQTFDRADVSVAELAAQISKDQAIAAKTLRLANSSFYGLQSRVKTIDQAITVLGFDSVRSLVTAAGVVGQFSGAQNEHFDFTAFWRHAIGTALCAKSVARQAGCNQEFAFVAGLLHDIGRLVLVTRFPEQYAAALAFQRQNECELLRAEREVLGLDHAVVGRALAQHWKFPELFQRAIGHHHAPERADLGDIPSVVHVANVIAHALDLDGEPDALVPPVAQDAWDSLRMDAPRVRRVFAETEAEFENACQILTAGD</sequence>
<dbReference type="CDD" id="cd00077">
    <property type="entry name" value="HDc"/>
    <property type="match status" value="1"/>
</dbReference>
<dbReference type="Gene3D" id="1.10.3210.10">
    <property type="entry name" value="Hypothetical protein af1432"/>
    <property type="match status" value="1"/>
</dbReference>
<proteinExistence type="predicted"/>
<dbReference type="NCBIfam" id="TIGR00277">
    <property type="entry name" value="HDIG"/>
    <property type="match status" value="1"/>
</dbReference>
<accession>A0A4Y9T018</accession>
<dbReference type="InterPro" id="IPR052340">
    <property type="entry name" value="RNase_Y/CdgJ"/>
</dbReference>
<dbReference type="Pfam" id="PF08668">
    <property type="entry name" value="HDOD"/>
    <property type="match status" value="1"/>
</dbReference>
<dbReference type="PROSITE" id="PS51833">
    <property type="entry name" value="HDOD"/>
    <property type="match status" value="1"/>
</dbReference>
<protein>
    <submittedName>
        <fullName evidence="2">HDOD domain-containing protein</fullName>
    </submittedName>
</protein>
<evidence type="ECO:0000259" key="1">
    <source>
        <dbReference type="PROSITE" id="PS51833"/>
    </source>
</evidence>
<dbReference type="InterPro" id="IPR013976">
    <property type="entry name" value="HDOD"/>
</dbReference>
<reference evidence="2 3" key="1">
    <citation type="submission" date="2019-03" db="EMBL/GenBank/DDBJ databases">
        <title>Draft genome of Massilia hortus sp. nov., a novel bacterial species of the Oxalobacteraceae family.</title>
        <authorList>
            <person name="Peta V."/>
            <person name="Raths R."/>
            <person name="Bucking H."/>
        </authorList>
    </citation>
    <scope>NUCLEOTIDE SEQUENCE [LARGE SCALE GENOMIC DNA]</scope>
    <source>
        <strain evidence="2 3">ONC3</strain>
    </source>
</reference>
<name>A0A4Y9T018_9BURK</name>
<dbReference type="RefSeq" id="WP_135189673.1">
    <property type="nucleotide sequence ID" value="NZ_SPUM01000061.1"/>
</dbReference>
<keyword evidence="3" id="KW-1185">Reference proteome</keyword>
<dbReference type="OrthoDB" id="9770715at2"/>